<evidence type="ECO:0000313" key="5">
    <source>
        <dbReference type="EMBL" id="MDN3591046.1"/>
    </source>
</evidence>
<dbReference type="InterPro" id="IPR004089">
    <property type="entry name" value="MCPsignal_dom"/>
</dbReference>
<sequence length="494" mass="53570">MIFKNLRRTSLDTSAKLSAIERSQGVIEFSLDGTILRANRNFLDVVGYEPEEIVGRHHSLFVDPVLRESRAYAEFWEALRQGTFQAAQFRRLGKGGREIWIEASYNPMLDRAGKPYRIIKFATDITRQKAEDADRRGQIEAIHRSQAVIAFALDGRILEANDNFLAVVDYTRPELIGQHHRLFVEPALREAPAYVAFWEALRRGEPQTGQFKRVGRGGRTIWIEASYNPILDASGRPYKVVKFSTDITTQIALLGDLNQLVVQNFGAIEGAVRRSSEDSRSATQAAGSTAHNVQTMAAATEELAASVNEIAHGMARARTATDDAHGQVEAAGAVTRRLTSTATAMTGIVALIQSIASQINLLALNATIEAARAGEAGRGFAVVAQEVKTLAAQAAQATHQISREIDGVQGASEQVAGALETIQGSVGTMRDYVVNTAAAIEEQSVVTREMSTSMQEAAQAVQAIARDALAITGSIEEVSRAVDTTKDAVRVLAR</sequence>
<evidence type="ECO:0000259" key="3">
    <source>
        <dbReference type="PROSITE" id="PS50112"/>
    </source>
</evidence>
<dbReference type="PANTHER" id="PTHR24422:SF10">
    <property type="entry name" value="CHEMOTAXIS PROTEIN METHYLTRANSFERASE 2"/>
    <property type="match status" value="1"/>
</dbReference>
<dbReference type="Pfam" id="PF08447">
    <property type="entry name" value="PAS_3"/>
    <property type="match status" value="2"/>
</dbReference>
<dbReference type="NCBIfam" id="TIGR00229">
    <property type="entry name" value="sensory_box"/>
    <property type="match status" value="2"/>
</dbReference>
<accession>A0ABT8BG57</accession>
<organism evidence="5 6">
    <name type="scientific">Methylobacterium adhaesivum</name>
    <dbReference type="NCBI Taxonomy" id="333297"/>
    <lineage>
        <taxon>Bacteria</taxon>
        <taxon>Pseudomonadati</taxon>
        <taxon>Pseudomonadota</taxon>
        <taxon>Alphaproteobacteria</taxon>
        <taxon>Hyphomicrobiales</taxon>
        <taxon>Methylobacteriaceae</taxon>
        <taxon>Methylobacterium</taxon>
    </lineage>
</organism>
<dbReference type="PRINTS" id="PR00260">
    <property type="entry name" value="CHEMTRNSDUCR"/>
</dbReference>
<protein>
    <submittedName>
        <fullName evidence="5">Methyl-accepting chemotaxis protein</fullName>
    </submittedName>
</protein>
<dbReference type="PROSITE" id="PS50113">
    <property type="entry name" value="PAC"/>
    <property type="match status" value="2"/>
</dbReference>
<dbReference type="SUPFAM" id="SSF58104">
    <property type="entry name" value="Methyl-accepting chemotaxis protein (MCP) signaling domain"/>
    <property type="match status" value="1"/>
</dbReference>
<dbReference type="InterPro" id="IPR000700">
    <property type="entry name" value="PAS-assoc_C"/>
</dbReference>
<feature type="domain" description="PAS" evidence="3">
    <location>
        <begin position="26"/>
        <end position="56"/>
    </location>
</feature>
<dbReference type="PANTHER" id="PTHR24422">
    <property type="entry name" value="CHEMOTAXIS PROTEIN METHYLTRANSFERASE"/>
    <property type="match status" value="1"/>
</dbReference>
<dbReference type="InterPro" id="IPR001610">
    <property type="entry name" value="PAC"/>
</dbReference>
<dbReference type="Pfam" id="PF00015">
    <property type="entry name" value="MCPsignal"/>
    <property type="match status" value="1"/>
</dbReference>
<dbReference type="SMART" id="SM00086">
    <property type="entry name" value="PAC"/>
    <property type="match status" value="2"/>
</dbReference>
<name>A0ABT8BG57_9HYPH</name>
<dbReference type="RefSeq" id="WP_238222231.1">
    <property type="nucleotide sequence ID" value="NZ_BPQD01000003.1"/>
</dbReference>
<reference evidence="6" key="1">
    <citation type="journal article" date="2019" name="Int. J. Syst. Evol. Microbiol.">
        <title>The Global Catalogue of Microorganisms (GCM) 10K type strain sequencing project: providing services to taxonomists for standard genome sequencing and annotation.</title>
        <authorList>
            <consortium name="The Broad Institute Genomics Platform"/>
            <consortium name="The Broad Institute Genome Sequencing Center for Infectious Disease"/>
            <person name="Wu L."/>
            <person name="Ma J."/>
        </authorList>
    </citation>
    <scope>NUCLEOTIDE SEQUENCE [LARGE SCALE GENOMIC DNA]</scope>
    <source>
        <strain evidence="6">CECT 7069</strain>
    </source>
</reference>
<dbReference type="InterPro" id="IPR050903">
    <property type="entry name" value="Bact_Chemotaxis_MeTrfase"/>
</dbReference>
<dbReference type="PROSITE" id="PS50112">
    <property type="entry name" value="PAS"/>
    <property type="match status" value="1"/>
</dbReference>
<proteinExistence type="predicted"/>
<evidence type="ECO:0000313" key="6">
    <source>
        <dbReference type="Proteomes" id="UP001224644"/>
    </source>
</evidence>
<keyword evidence="1" id="KW-0807">Transducer</keyword>
<dbReference type="Gene3D" id="1.10.287.950">
    <property type="entry name" value="Methyl-accepting chemotaxis protein"/>
    <property type="match status" value="1"/>
</dbReference>
<dbReference type="Gene3D" id="3.30.450.20">
    <property type="entry name" value="PAS domain"/>
    <property type="match status" value="2"/>
</dbReference>
<evidence type="ECO:0000259" key="4">
    <source>
        <dbReference type="PROSITE" id="PS50113"/>
    </source>
</evidence>
<evidence type="ECO:0000256" key="1">
    <source>
        <dbReference type="PROSITE-ProRule" id="PRU00284"/>
    </source>
</evidence>
<dbReference type="SUPFAM" id="SSF55785">
    <property type="entry name" value="PYP-like sensor domain (PAS domain)"/>
    <property type="match status" value="2"/>
</dbReference>
<dbReference type="InterPro" id="IPR000014">
    <property type="entry name" value="PAS"/>
</dbReference>
<dbReference type="Proteomes" id="UP001224644">
    <property type="component" value="Unassembled WGS sequence"/>
</dbReference>
<keyword evidence="6" id="KW-1185">Reference proteome</keyword>
<dbReference type="EMBL" id="JAUFPX010000006">
    <property type="protein sequence ID" value="MDN3591046.1"/>
    <property type="molecule type" value="Genomic_DNA"/>
</dbReference>
<feature type="domain" description="PAC" evidence="4">
    <location>
        <begin position="85"/>
        <end position="137"/>
    </location>
</feature>
<dbReference type="CDD" id="cd00130">
    <property type="entry name" value="PAS"/>
    <property type="match status" value="2"/>
</dbReference>
<dbReference type="InterPro" id="IPR035965">
    <property type="entry name" value="PAS-like_dom_sf"/>
</dbReference>
<feature type="domain" description="PAC" evidence="4">
    <location>
        <begin position="207"/>
        <end position="259"/>
    </location>
</feature>
<dbReference type="PROSITE" id="PS50111">
    <property type="entry name" value="CHEMOTAXIS_TRANSDUC_2"/>
    <property type="match status" value="1"/>
</dbReference>
<dbReference type="InterPro" id="IPR004090">
    <property type="entry name" value="Chemotax_Me-accpt_rcpt"/>
</dbReference>
<evidence type="ECO:0000259" key="2">
    <source>
        <dbReference type="PROSITE" id="PS50111"/>
    </source>
</evidence>
<dbReference type="SMART" id="SM00283">
    <property type="entry name" value="MA"/>
    <property type="match status" value="1"/>
</dbReference>
<dbReference type="InterPro" id="IPR013655">
    <property type="entry name" value="PAS_fold_3"/>
</dbReference>
<feature type="domain" description="Methyl-accepting transducer" evidence="2">
    <location>
        <begin position="257"/>
        <end position="479"/>
    </location>
</feature>
<comment type="caution">
    <text evidence="5">The sequence shown here is derived from an EMBL/GenBank/DDBJ whole genome shotgun (WGS) entry which is preliminary data.</text>
</comment>
<dbReference type="SMART" id="SM00091">
    <property type="entry name" value="PAS"/>
    <property type="match status" value="2"/>
</dbReference>
<gene>
    <name evidence="5" type="ORF">QWZ12_10515</name>
</gene>